<dbReference type="InterPro" id="IPR048052">
    <property type="entry name" value="FM1-like"/>
</dbReference>
<feature type="signal peptide" evidence="6">
    <location>
        <begin position="1"/>
        <end position="33"/>
    </location>
</feature>
<accession>A0ABD4ZFR7</accession>
<dbReference type="GO" id="GO:0005975">
    <property type="term" value="P:carbohydrate metabolic process"/>
    <property type="evidence" value="ECO:0007669"/>
    <property type="project" value="UniProtKB-ARBA"/>
</dbReference>
<dbReference type="InterPro" id="IPR013783">
    <property type="entry name" value="Ig-like_fold"/>
</dbReference>
<dbReference type="Pfam" id="PF00746">
    <property type="entry name" value="Gram_pos_anchor"/>
    <property type="match status" value="1"/>
</dbReference>
<feature type="domain" description="Gram-positive cocci surface proteins LPxTG" evidence="7">
    <location>
        <begin position="567"/>
        <end position="602"/>
    </location>
</feature>
<proteinExistence type="predicted"/>
<sequence>MRLKTNSLKRTVAVLAAVCTLGTCCVAGSVAFADPNAASGVNTANIDDSKKSNTSIIIHKYEGPAGTERSDGSVKNITSKKPVKGVKFTLWRVKKKSGTDVGEIDLSTAEGWKKIKGLGSLAATADNSKKTAHDFMTGANAEFEKYTETGSDSAEKKDGKTCTTGDDGTCSFTGLNMGLYYVEETDVSGAQLQDEHNTWKKVSITKGVDPFFVTTPLANETTKTWLYKVNVYPKNDTSNDLPKKTPASAPSSLDIKKDNATTMSWDITIPLNLISPDTKFTTIKFTDPLMKDLEFDATKGISDVKISKFAKGSDTASTTDGDFQNLAKDTDYTVTAENDKTYTVGGKQEKFTLVTVALNATGLGKANTLYANRGDNVLKLTAKITAKVKPGATKVVNVINTEVNNIVTGKKTNPEPCVPTQDNPCDNPGQSVTNFATLKVTKINSEEGNNRKKLKGAEFEVYAMKDRNAASATNDDVTGTGKGNTKVDGVKLTTGDNGEASVELFVGNGDTTSKKYCIVETKAPAGYDPSTTPTCYDLTVEGQAGADANNSKEVKNKLSNALDKIVGALPLTGARGLVLLTAFGIVGLGGTLFYIITRRRKEQEEA</sequence>
<feature type="domain" description="SpaA-like prealbumin fold" evidence="9">
    <location>
        <begin position="438"/>
        <end position="541"/>
    </location>
</feature>
<dbReference type="InterPro" id="IPR032364">
    <property type="entry name" value="GramPos_pilinD1_N"/>
</dbReference>
<dbReference type="NCBIfam" id="NF033902">
    <property type="entry name" value="iso_D2_wall_anc"/>
    <property type="match status" value="1"/>
</dbReference>
<dbReference type="Proteomes" id="UP001238969">
    <property type="component" value="Unassembled WGS sequence"/>
</dbReference>
<dbReference type="Gene3D" id="2.60.40.10">
    <property type="entry name" value="Immunoglobulins"/>
    <property type="match status" value="2"/>
</dbReference>
<protein>
    <submittedName>
        <fullName evidence="10">SpaH/EbpB family LPXTG-anchored major pilin</fullName>
    </submittedName>
</protein>
<gene>
    <name evidence="10" type="ORF">QP355_02375</name>
</gene>
<dbReference type="InterPro" id="IPR041033">
    <property type="entry name" value="SpaA_PFL_dom_1"/>
</dbReference>
<keyword evidence="2" id="KW-0964">Secreted</keyword>
<evidence type="ECO:0000256" key="6">
    <source>
        <dbReference type="SAM" id="SignalP"/>
    </source>
</evidence>
<keyword evidence="4" id="KW-0572">Peptidoglycan-anchor</keyword>
<evidence type="ECO:0000256" key="2">
    <source>
        <dbReference type="ARBA" id="ARBA00022525"/>
    </source>
</evidence>
<evidence type="ECO:0000256" key="3">
    <source>
        <dbReference type="ARBA" id="ARBA00022729"/>
    </source>
</evidence>
<evidence type="ECO:0000313" key="11">
    <source>
        <dbReference type="Proteomes" id="UP001238969"/>
    </source>
</evidence>
<evidence type="ECO:0000256" key="4">
    <source>
        <dbReference type="ARBA" id="ARBA00023088"/>
    </source>
</evidence>
<evidence type="ECO:0000256" key="5">
    <source>
        <dbReference type="SAM" id="Phobius"/>
    </source>
</evidence>
<dbReference type="NCBIfam" id="TIGR01167">
    <property type="entry name" value="LPXTG_anchor"/>
    <property type="match status" value="1"/>
</dbReference>
<keyword evidence="5" id="KW-1133">Transmembrane helix</keyword>
<comment type="caution">
    <text evidence="10">The sequence shown here is derived from an EMBL/GenBank/DDBJ whole genome shotgun (WGS) entry which is preliminary data.</text>
</comment>
<feature type="chain" id="PRO_5044884218" evidence="6">
    <location>
        <begin position="34"/>
        <end position="606"/>
    </location>
</feature>
<feature type="transmembrane region" description="Helical" evidence="5">
    <location>
        <begin position="577"/>
        <end position="596"/>
    </location>
</feature>
<evidence type="ECO:0000259" key="8">
    <source>
        <dbReference type="Pfam" id="PF16555"/>
    </source>
</evidence>
<evidence type="ECO:0000259" key="9">
    <source>
        <dbReference type="Pfam" id="PF17802"/>
    </source>
</evidence>
<keyword evidence="3 6" id="KW-0732">Signal</keyword>
<evidence type="ECO:0000313" key="10">
    <source>
        <dbReference type="EMBL" id="MDK6861494.1"/>
    </source>
</evidence>
<dbReference type="RefSeq" id="WP_285064408.1">
    <property type="nucleotide sequence ID" value="NZ_JASOLZ010000002.1"/>
</dbReference>
<dbReference type="Pfam" id="PF16555">
    <property type="entry name" value="GramPos_pilinD1"/>
    <property type="match status" value="1"/>
</dbReference>
<name>A0ABD4ZFR7_GARVA</name>
<keyword evidence="5" id="KW-0472">Membrane</keyword>
<keyword evidence="5" id="KW-0812">Transmembrane</keyword>
<keyword evidence="1" id="KW-0134">Cell wall</keyword>
<dbReference type="InterPro" id="IPR019931">
    <property type="entry name" value="LPXTG_anchor"/>
</dbReference>
<reference evidence="10 11" key="1">
    <citation type="submission" date="2023-05" db="EMBL/GenBank/DDBJ databases">
        <title>Cataloging the Phylogenetic Diversity of Human Bladder Bacteria.</title>
        <authorList>
            <person name="Du J."/>
        </authorList>
    </citation>
    <scope>NUCLEOTIDE SEQUENCE [LARGE SCALE GENOMIC DNA]</scope>
    <source>
        <strain evidence="10 11">UMB6972</strain>
    </source>
</reference>
<dbReference type="Pfam" id="PF17802">
    <property type="entry name" value="SpaA"/>
    <property type="match status" value="1"/>
</dbReference>
<evidence type="ECO:0000259" key="7">
    <source>
        <dbReference type="Pfam" id="PF00746"/>
    </source>
</evidence>
<dbReference type="EMBL" id="JASOLZ010000002">
    <property type="protein sequence ID" value="MDK6861494.1"/>
    <property type="molecule type" value="Genomic_DNA"/>
</dbReference>
<feature type="domain" description="Gram-positive pilin subunit D1 N-terminal" evidence="8">
    <location>
        <begin position="53"/>
        <end position="235"/>
    </location>
</feature>
<dbReference type="AlphaFoldDB" id="A0ABD4ZFR7"/>
<organism evidence="10 11">
    <name type="scientific">Gardnerella vaginalis</name>
    <dbReference type="NCBI Taxonomy" id="2702"/>
    <lineage>
        <taxon>Bacteria</taxon>
        <taxon>Bacillati</taxon>
        <taxon>Actinomycetota</taxon>
        <taxon>Actinomycetes</taxon>
        <taxon>Bifidobacteriales</taxon>
        <taxon>Bifidobacteriaceae</taxon>
        <taxon>Gardnerella</taxon>
    </lineage>
</organism>
<evidence type="ECO:0000256" key="1">
    <source>
        <dbReference type="ARBA" id="ARBA00022512"/>
    </source>
</evidence>